<dbReference type="SUPFAM" id="SSF48452">
    <property type="entry name" value="TPR-like"/>
    <property type="match status" value="1"/>
</dbReference>
<accession>A0ABP4ADQ7</accession>
<dbReference type="Gene3D" id="1.10.260.40">
    <property type="entry name" value="lambda repressor-like DNA-binding domains"/>
    <property type="match status" value="1"/>
</dbReference>
<evidence type="ECO:0000259" key="1">
    <source>
        <dbReference type="PROSITE" id="PS50943"/>
    </source>
</evidence>
<organism evidence="2 3">
    <name type="scientific">Nonomuraea longicatena</name>
    <dbReference type="NCBI Taxonomy" id="83682"/>
    <lineage>
        <taxon>Bacteria</taxon>
        <taxon>Bacillati</taxon>
        <taxon>Actinomycetota</taxon>
        <taxon>Actinomycetes</taxon>
        <taxon>Streptosporangiales</taxon>
        <taxon>Streptosporangiaceae</taxon>
        <taxon>Nonomuraea</taxon>
    </lineage>
</organism>
<protein>
    <recommendedName>
        <fullName evidence="1">HTH cro/C1-type domain-containing protein</fullName>
    </recommendedName>
</protein>
<gene>
    <name evidence="2" type="ORF">GCM10009560_42940</name>
</gene>
<dbReference type="Proteomes" id="UP001501578">
    <property type="component" value="Unassembled WGS sequence"/>
</dbReference>
<proteinExistence type="predicted"/>
<comment type="caution">
    <text evidence="2">The sequence shown here is derived from an EMBL/GenBank/DDBJ whole genome shotgun (WGS) entry which is preliminary data.</text>
</comment>
<dbReference type="SUPFAM" id="SSF47413">
    <property type="entry name" value="lambda repressor-like DNA-binding domains"/>
    <property type="match status" value="1"/>
</dbReference>
<name>A0ABP4ADQ7_9ACTN</name>
<dbReference type="EMBL" id="BAAAHQ010000023">
    <property type="protein sequence ID" value="GAA0935098.1"/>
    <property type="molecule type" value="Genomic_DNA"/>
</dbReference>
<dbReference type="PROSITE" id="PS50943">
    <property type="entry name" value="HTH_CROC1"/>
    <property type="match status" value="1"/>
</dbReference>
<sequence length="395" mass="43442">MSDGSTMADLAPRLRSVRKRRGMTQRELARASGVSLSLISKLEAGVVEGTRLEKVRKLATALRVRTTDLLGTAGDAEEHTKVTSPETWESVRQALLGQFGQPDDEPSVEGVQRGLNELKRVLADNRYGEVAVMLPHLIRDAEAINGPGRTVRARVLNTTGWVLTQTRNFHLAEPTLHQAIDIAADRLDAAAAVNTMVWLYLRQGLLAQARALATEWADDIEPRLSRATTAELTLWGRLLLGVSTTAIRDNRPGEAEDAITLARAAAIRIGHEAISDTSTNRTFGPVTVAMIRAENAIITDEPDKVLAIAERIPMTNLPHAHSVGRNRHRLDVASALVSLRRPNEALIVMTELGDDAPEWLSAQRYARDILARVTERRRTLTPEMRRLADLVGLAY</sequence>
<feature type="domain" description="HTH cro/C1-type" evidence="1">
    <location>
        <begin position="14"/>
        <end position="69"/>
    </location>
</feature>
<dbReference type="InterPro" id="IPR010982">
    <property type="entry name" value="Lambda_DNA-bd_dom_sf"/>
</dbReference>
<evidence type="ECO:0000313" key="2">
    <source>
        <dbReference type="EMBL" id="GAA0935098.1"/>
    </source>
</evidence>
<dbReference type="Gene3D" id="1.25.40.10">
    <property type="entry name" value="Tetratricopeptide repeat domain"/>
    <property type="match status" value="1"/>
</dbReference>
<reference evidence="3" key="1">
    <citation type="journal article" date="2019" name="Int. J. Syst. Evol. Microbiol.">
        <title>The Global Catalogue of Microorganisms (GCM) 10K type strain sequencing project: providing services to taxonomists for standard genome sequencing and annotation.</title>
        <authorList>
            <consortium name="The Broad Institute Genomics Platform"/>
            <consortium name="The Broad Institute Genome Sequencing Center for Infectious Disease"/>
            <person name="Wu L."/>
            <person name="Ma J."/>
        </authorList>
    </citation>
    <scope>NUCLEOTIDE SEQUENCE [LARGE SCALE GENOMIC DNA]</scope>
    <source>
        <strain evidence="3">JCM 11136</strain>
    </source>
</reference>
<dbReference type="InterPro" id="IPR011990">
    <property type="entry name" value="TPR-like_helical_dom_sf"/>
</dbReference>
<evidence type="ECO:0000313" key="3">
    <source>
        <dbReference type="Proteomes" id="UP001501578"/>
    </source>
</evidence>
<keyword evidence="3" id="KW-1185">Reference proteome</keyword>
<dbReference type="RefSeq" id="WP_343951718.1">
    <property type="nucleotide sequence ID" value="NZ_BAAAHQ010000023.1"/>
</dbReference>
<dbReference type="SMART" id="SM00530">
    <property type="entry name" value="HTH_XRE"/>
    <property type="match status" value="1"/>
</dbReference>
<dbReference type="Pfam" id="PF01381">
    <property type="entry name" value="HTH_3"/>
    <property type="match status" value="1"/>
</dbReference>
<dbReference type="InterPro" id="IPR001387">
    <property type="entry name" value="Cro/C1-type_HTH"/>
</dbReference>
<dbReference type="CDD" id="cd00093">
    <property type="entry name" value="HTH_XRE"/>
    <property type="match status" value="1"/>
</dbReference>